<reference evidence="2 3" key="1">
    <citation type="submission" date="2017-12" db="EMBL/GenBank/DDBJ databases">
        <title>Genome sequence of the mycotoxigenic crop pathogen Fusarium proliferatum, strain ITEM 2341 from Date Palm.</title>
        <authorList>
            <person name="Almiman B.F."/>
            <person name="Shittu T.A."/>
            <person name="Muthumeenakshi S."/>
            <person name="Baroncelli R."/>
            <person name="Sreenivasaprasada S."/>
        </authorList>
    </citation>
    <scope>NUCLEOTIDE SEQUENCE [LARGE SCALE GENOMIC DNA]</scope>
    <source>
        <strain evidence="2 3">ITEM 2341</strain>
    </source>
</reference>
<sequence>MDPKALARSINDETVNIHAIGVDVCEKIPHRHIIPIKIHQLYEAIAADILYSVGIQKHEAEAPFKAICERIDSTKPLRYSKLDDYEGMNFLQQHSAKVVRLHASTKMITCPPAHVMGCIVAAVAYRKLKPTNERFFQENKDIVKVFGELNVIQWLPVAVQVWDQVRSSSFTIELDPNIETPVAKRRKVNGTSVLVVTTRMPDMNKYESILRNTFCPAVQPSDPTVPKLEPEDNALPSVEPQDTINKPVPLSDDDEAESNTITLRDYTRHMKIHEKRLASPDRAIAKRARRSIMKKPEQEAAEVGPPKEFFDSYMHLKDVWKTCLQNQVSIPNGLRVLVDYHCTPSQVFHLMELEKEHLAEVGMEVDG</sequence>
<evidence type="ECO:0000313" key="2">
    <source>
        <dbReference type="EMBL" id="RBA17464.1"/>
    </source>
</evidence>
<comment type="caution">
    <text evidence="2">The sequence shown here is derived from an EMBL/GenBank/DDBJ whole genome shotgun (WGS) entry which is preliminary data.</text>
</comment>
<evidence type="ECO:0000313" key="3">
    <source>
        <dbReference type="Proteomes" id="UP000251714"/>
    </source>
</evidence>
<dbReference type="Proteomes" id="UP000251714">
    <property type="component" value="Unassembled WGS sequence"/>
</dbReference>
<protein>
    <submittedName>
        <fullName evidence="2">Uncharacterized protein</fullName>
    </submittedName>
</protein>
<feature type="region of interest" description="Disordered" evidence="1">
    <location>
        <begin position="221"/>
        <end position="255"/>
    </location>
</feature>
<dbReference type="AlphaFoldDB" id="A0A365N9G8"/>
<gene>
    <name evidence="2" type="ORF">FPRO05_02188</name>
</gene>
<organism evidence="2 3">
    <name type="scientific">Gibberella intermedia</name>
    <name type="common">Bulb rot disease fungus</name>
    <name type="synonym">Fusarium proliferatum</name>
    <dbReference type="NCBI Taxonomy" id="948311"/>
    <lineage>
        <taxon>Eukaryota</taxon>
        <taxon>Fungi</taxon>
        <taxon>Dikarya</taxon>
        <taxon>Ascomycota</taxon>
        <taxon>Pezizomycotina</taxon>
        <taxon>Sordariomycetes</taxon>
        <taxon>Hypocreomycetidae</taxon>
        <taxon>Hypocreales</taxon>
        <taxon>Nectriaceae</taxon>
        <taxon>Fusarium</taxon>
        <taxon>Fusarium fujikuroi species complex</taxon>
    </lineage>
</organism>
<accession>A0A365N9G8</accession>
<dbReference type="EMBL" id="PKMI01000017">
    <property type="protein sequence ID" value="RBA17464.1"/>
    <property type="molecule type" value="Genomic_DNA"/>
</dbReference>
<proteinExistence type="predicted"/>
<name>A0A365N9G8_GIBIN</name>
<evidence type="ECO:0000256" key="1">
    <source>
        <dbReference type="SAM" id="MobiDB-lite"/>
    </source>
</evidence>